<gene>
    <name evidence="1" type="ORF">BT62DRAFT_983207</name>
</gene>
<dbReference type="OrthoDB" id="5296at2759"/>
<dbReference type="EMBL" id="MU250576">
    <property type="protein sequence ID" value="KAG7440122.1"/>
    <property type="molecule type" value="Genomic_DNA"/>
</dbReference>
<dbReference type="InterPro" id="IPR036291">
    <property type="entry name" value="NAD(P)-bd_dom_sf"/>
</dbReference>
<proteinExistence type="predicted"/>
<reference evidence="1" key="1">
    <citation type="submission" date="2020-11" db="EMBL/GenBank/DDBJ databases">
        <title>Adaptations for nitrogen fixation in a non-lichenized fungal sporocarp promotes dispersal by wood-feeding termites.</title>
        <authorList>
            <consortium name="DOE Joint Genome Institute"/>
            <person name="Koch R.A."/>
            <person name="Yoon G."/>
            <person name="Arayal U."/>
            <person name="Lail K."/>
            <person name="Amirebrahimi M."/>
            <person name="Labutti K."/>
            <person name="Lipzen A."/>
            <person name="Riley R."/>
            <person name="Barry K."/>
            <person name="Henrissat B."/>
            <person name="Grigoriev I.V."/>
            <person name="Herr J.R."/>
            <person name="Aime M.C."/>
        </authorList>
    </citation>
    <scope>NUCLEOTIDE SEQUENCE</scope>
    <source>
        <strain evidence="1">MCA 3950</strain>
    </source>
</reference>
<protein>
    <submittedName>
        <fullName evidence="1">Uncharacterized protein</fullName>
    </submittedName>
</protein>
<dbReference type="AlphaFoldDB" id="A0A9P8AMS3"/>
<dbReference type="SUPFAM" id="SSF51735">
    <property type="entry name" value="NAD(P)-binding Rossmann-fold domains"/>
    <property type="match status" value="1"/>
</dbReference>
<comment type="caution">
    <text evidence="1">The sequence shown here is derived from an EMBL/GenBank/DDBJ whole genome shotgun (WGS) entry which is preliminary data.</text>
</comment>
<dbReference type="Proteomes" id="UP000812287">
    <property type="component" value="Unassembled WGS sequence"/>
</dbReference>
<sequence>MPSPFILVRPASRGLSFDASLAYYNHLAGLRDSSGEPETLKQKIISQLDVDPARLNILPLDLGISCAAESLAASLKSPSEASILHTEKQPQDLDLGDTKPTFDINFISHLLPIKTLFPLLPFAALNQVVKTFDLHLAQKNISCDLCWYASRDLSKEFWGGVREDKLFEPGDTTEKAVRVVNGLGAEHRGRIWDWA</sequence>
<dbReference type="GeneID" id="66112054"/>
<accession>A0A9P8AMS3</accession>
<name>A0A9P8AMS3_9AGAR</name>
<evidence type="ECO:0000313" key="2">
    <source>
        <dbReference type="Proteomes" id="UP000812287"/>
    </source>
</evidence>
<keyword evidence="2" id="KW-1185">Reference proteome</keyword>
<evidence type="ECO:0000313" key="1">
    <source>
        <dbReference type="EMBL" id="KAG7440122.1"/>
    </source>
</evidence>
<dbReference type="RefSeq" id="XP_043033622.1">
    <property type="nucleotide sequence ID" value="XM_043189757.1"/>
</dbReference>
<organism evidence="1 2">
    <name type="scientific">Guyanagaster necrorhizus</name>
    <dbReference type="NCBI Taxonomy" id="856835"/>
    <lineage>
        <taxon>Eukaryota</taxon>
        <taxon>Fungi</taxon>
        <taxon>Dikarya</taxon>
        <taxon>Basidiomycota</taxon>
        <taxon>Agaricomycotina</taxon>
        <taxon>Agaricomycetes</taxon>
        <taxon>Agaricomycetidae</taxon>
        <taxon>Agaricales</taxon>
        <taxon>Marasmiineae</taxon>
        <taxon>Physalacriaceae</taxon>
        <taxon>Guyanagaster</taxon>
    </lineage>
</organism>